<dbReference type="PANTHER" id="PTHR44169:SF6">
    <property type="entry name" value="NADPH-DEPENDENT 1-ACYLDIHYDROXYACETONE PHOSPHATE REDUCTASE"/>
    <property type="match status" value="1"/>
</dbReference>
<dbReference type="GO" id="GO:0019433">
    <property type="term" value="P:triglyceride catabolic process"/>
    <property type="evidence" value="ECO:0007669"/>
    <property type="project" value="TreeGrafter"/>
</dbReference>
<evidence type="ECO:0000313" key="4">
    <source>
        <dbReference type="Proteomes" id="UP000249363"/>
    </source>
</evidence>
<keyword evidence="2" id="KW-0560">Oxidoreductase</keyword>
<dbReference type="GO" id="GO:0005783">
    <property type="term" value="C:endoplasmic reticulum"/>
    <property type="evidence" value="ECO:0007669"/>
    <property type="project" value="TreeGrafter"/>
</dbReference>
<dbReference type="STRING" id="1196081.A0A364KQN8"/>
<dbReference type="GO" id="GO:0005811">
    <property type="term" value="C:lipid droplet"/>
    <property type="evidence" value="ECO:0007669"/>
    <property type="project" value="TreeGrafter"/>
</dbReference>
<comment type="caution">
    <text evidence="3">The sequence shown here is derived from an EMBL/GenBank/DDBJ whole genome shotgun (WGS) entry which is preliminary data.</text>
</comment>
<comment type="similarity">
    <text evidence="1">Belongs to the short-chain dehydrogenases/reductases (SDR) family.</text>
</comment>
<evidence type="ECO:0008006" key="5">
    <source>
        <dbReference type="Google" id="ProtNLM"/>
    </source>
</evidence>
<evidence type="ECO:0000256" key="1">
    <source>
        <dbReference type="ARBA" id="ARBA00006484"/>
    </source>
</evidence>
<gene>
    <name evidence="3" type="ORF">BHQ10_001871</name>
</gene>
<evidence type="ECO:0000256" key="2">
    <source>
        <dbReference type="ARBA" id="ARBA00023002"/>
    </source>
</evidence>
<keyword evidence="4" id="KW-1185">Reference proteome</keyword>
<dbReference type="GeneID" id="63791088"/>
<accession>A0A364KQN8</accession>
<organism evidence="3 4">
    <name type="scientific">Talaromyces amestolkiae</name>
    <dbReference type="NCBI Taxonomy" id="1196081"/>
    <lineage>
        <taxon>Eukaryota</taxon>
        <taxon>Fungi</taxon>
        <taxon>Dikarya</taxon>
        <taxon>Ascomycota</taxon>
        <taxon>Pezizomycotina</taxon>
        <taxon>Eurotiomycetes</taxon>
        <taxon>Eurotiomycetidae</taxon>
        <taxon>Eurotiales</taxon>
        <taxon>Trichocomaceae</taxon>
        <taxon>Talaromyces</taxon>
        <taxon>Talaromyces sect. Talaromyces</taxon>
    </lineage>
</organism>
<dbReference type="GO" id="GO:0004806">
    <property type="term" value="F:triacylglycerol lipase activity"/>
    <property type="evidence" value="ECO:0007669"/>
    <property type="project" value="TreeGrafter"/>
</dbReference>
<dbReference type="RefSeq" id="XP_040730376.1">
    <property type="nucleotide sequence ID" value="XM_040873955.1"/>
</dbReference>
<proteinExistence type="inferred from homology"/>
<dbReference type="GO" id="GO:0000140">
    <property type="term" value="F:acylglycerone-phosphate reductase (NADP+) activity"/>
    <property type="evidence" value="ECO:0007669"/>
    <property type="project" value="TreeGrafter"/>
</dbReference>
<protein>
    <recommendedName>
        <fullName evidence="5">NAD(P)-binding protein</fullName>
    </recommendedName>
</protein>
<reference evidence="3 4" key="1">
    <citation type="journal article" date="2017" name="Biotechnol. Biofuels">
        <title>Differential beta-glucosidase expression as a function of carbon source availability in Talaromyces amestolkiae: a genomic and proteomic approach.</title>
        <authorList>
            <person name="de Eugenio L.I."/>
            <person name="Mendez-Liter J.A."/>
            <person name="Nieto-Dominguez M."/>
            <person name="Alonso L."/>
            <person name="Gil-Munoz J."/>
            <person name="Barriuso J."/>
            <person name="Prieto A."/>
            <person name="Martinez M.J."/>
        </authorList>
    </citation>
    <scope>NUCLEOTIDE SEQUENCE [LARGE SCALE GENOMIC DNA]</scope>
    <source>
        <strain evidence="3 4">CIB</strain>
    </source>
</reference>
<dbReference type="Pfam" id="PF00106">
    <property type="entry name" value="adh_short"/>
    <property type="match status" value="1"/>
</dbReference>
<dbReference type="PANTHER" id="PTHR44169">
    <property type="entry name" value="NADPH-DEPENDENT 1-ACYLDIHYDROXYACETONE PHOSPHATE REDUCTASE"/>
    <property type="match status" value="1"/>
</dbReference>
<dbReference type="GO" id="GO:0006654">
    <property type="term" value="P:phosphatidic acid biosynthetic process"/>
    <property type="evidence" value="ECO:0007669"/>
    <property type="project" value="TreeGrafter"/>
</dbReference>
<dbReference type="InterPro" id="IPR036291">
    <property type="entry name" value="NAD(P)-bd_dom_sf"/>
</dbReference>
<name>A0A364KQN8_TALAM</name>
<dbReference type="Proteomes" id="UP000249363">
    <property type="component" value="Unassembled WGS sequence"/>
</dbReference>
<dbReference type="Gene3D" id="3.40.50.720">
    <property type="entry name" value="NAD(P)-binding Rossmann-like Domain"/>
    <property type="match status" value="1"/>
</dbReference>
<sequence length="124" mass="13707">MSQRPVLITGCSDDGIGYGLALTFQQRGYLIFATARDIEEMTKPEGLPNVALSSLDMTQPDHIAAAVKAVREKAGGTWDYLINNAGRNHFMPTLDEDLNKTRTIFKTKTWRPVAITQAFTPVAH</sequence>
<dbReference type="AlphaFoldDB" id="A0A364KQN8"/>
<dbReference type="EMBL" id="MIKG01000002">
    <property type="protein sequence ID" value="RAO65859.1"/>
    <property type="molecule type" value="Genomic_DNA"/>
</dbReference>
<dbReference type="OrthoDB" id="2102561at2759"/>
<dbReference type="InterPro" id="IPR002347">
    <property type="entry name" value="SDR_fam"/>
</dbReference>
<dbReference type="SUPFAM" id="SSF51735">
    <property type="entry name" value="NAD(P)-binding Rossmann-fold domains"/>
    <property type="match status" value="1"/>
</dbReference>
<evidence type="ECO:0000313" key="3">
    <source>
        <dbReference type="EMBL" id="RAO65859.1"/>
    </source>
</evidence>